<evidence type="ECO:0000313" key="3">
    <source>
        <dbReference type="Proteomes" id="UP000564644"/>
    </source>
</evidence>
<evidence type="ECO:0000313" key="2">
    <source>
        <dbReference type="EMBL" id="MBB6729803.1"/>
    </source>
</evidence>
<reference evidence="2 3" key="1">
    <citation type="submission" date="2020-08" db="EMBL/GenBank/DDBJ databases">
        <title>Cohnella phylogeny.</title>
        <authorList>
            <person name="Dunlap C."/>
        </authorList>
    </citation>
    <scope>NUCLEOTIDE SEQUENCE [LARGE SCALE GENOMIC DNA]</scope>
    <source>
        <strain evidence="2 3">CBP 2801</strain>
    </source>
</reference>
<dbReference type="Proteomes" id="UP000564644">
    <property type="component" value="Unassembled WGS sequence"/>
</dbReference>
<evidence type="ECO:0000259" key="1">
    <source>
        <dbReference type="Pfam" id="PF05048"/>
    </source>
</evidence>
<keyword evidence="3" id="KW-1185">Reference proteome</keyword>
<dbReference type="AlphaFoldDB" id="A0A7X0VVE9"/>
<name>A0A7X0VVE9_9BACL</name>
<sequence>MFGPERAHASQVQIACANASTDAATINAAIGGSNVGDEIVFKGTCLINQVIKLKPDRSYRGESRTGTVLKQANNANLVGILVSEGFVNNTTQTDTPVSVRQLTIDGNKANNTTAATSGIILRSWESVVKDVYVTGMKGNGIRVTNQSANGTEITNTQVNGQIVGNFIEDSGQYGVFIEDSGNSVTDWQLTDNWIAESGVDGIHMDNAAGWYVERNHIYGVPQNAIYANRMYGTSISDNYIEGFGEGSASGTYYGIQGTVQADVASTIANNRVFRLGTTGNAGSTFRFIGLTAVNYDGKGVVNVNGNSVRGQASAKDIGLYYAGSSSARTLLVLSTDNLVTDVGTAKTLGSNATAAAGN</sequence>
<dbReference type="EMBL" id="JACJVO010000003">
    <property type="protein sequence ID" value="MBB6729803.1"/>
    <property type="molecule type" value="Genomic_DNA"/>
</dbReference>
<accession>A0A7X0VVE9</accession>
<dbReference type="Pfam" id="PF05048">
    <property type="entry name" value="NosD"/>
    <property type="match status" value="1"/>
</dbReference>
<comment type="caution">
    <text evidence="2">The sequence shown here is derived from an EMBL/GenBank/DDBJ whole genome shotgun (WGS) entry which is preliminary data.</text>
</comment>
<dbReference type="InterPro" id="IPR012334">
    <property type="entry name" value="Pectin_lyas_fold"/>
</dbReference>
<dbReference type="Gene3D" id="2.160.20.10">
    <property type="entry name" value="Single-stranded right-handed beta-helix, Pectin lyase-like"/>
    <property type="match status" value="1"/>
</dbReference>
<dbReference type="InterPro" id="IPR007742">
    <property type="entry name" value="NosD_dom"/>
</dbReference>
<organism evidence="2 3">
    <name type="scientific">Cohnella zeiphila</name>
    <dbReference type="NCBI Taxonomy" id="2761120"/>
    <lineage>
        <taxon>Bacteria</taxon>
        <taxon>Bacillati</taxon>
        <taxon>Bacillota</taxon>
        <taxon>Bacilli</taxon>
        <taxon>Bacillales</taxon>
        <taxon>Paenibacillaceae</taxon>
        <taxon>Cohnella</taxon>
    </lineage>
</organism>
<gene>
    <name evidence="2" type="ORF">H7C18_02745</name>
</gene>
<proteinExistence type="predicted"/>
<dbReference type="InterPro" id="IPR006626">
    <property type="entry name" value="PbH1"/>
</dbReference>
<dbReference type="InterPro" id="IPR011050">
    <property type="entry name" value="Pectin_lyase_fold/virulence"/>
</dbReference>
<dbReference type="SUPFAM" id="SSF51126">
    <property type="entry name" value="Pectin lyase-like"/>
    <property type="match status" value="1"/>
</dbReference>
<protein>
    <submittedName>
        <fullName evidence="2">Right-handed parallel beta-helix repeat-containing protein</fullName>
    </submittedName>
</protein>
<feature type="domain" description="Periplasmic copper-binding protein NosD beta helix" evidence="1">
    <location>
        <begin position="153"/>
        <end position="272"/>
    </location>
</feature>
<dbReference type="SMART" id="SM00710">
    <property type="entry name" value="PbH1"/>
    <property type="match status" value="4"/>
</dbReference>